<gene>
    <name evidence="1" type="ORF">SDC9_95242</name>
</gene>
<accession>A0A645A611</accession>
<protein>
    <submittedName>
        <fullName evidence="1">Uncharacterized protein</fullName>
    </submittedName>
</protein>
<organism evidence="1">
    <name type="scientific">bioreactor metagenome</name>
    <dbReference type="NCBI Taxonomy" id="1076179"/>
    <lineage>
        <taxon>unclassified sequences</taxon>
        <taxon>metagenomes</taxon>
        <taxon>ecological metagenomes</taxon>
    </lineage>
</organism>
<dbReference type="EMBL" id="VSSQ01012132">
    <property type="protein sequence ID" value="MPM48517.1"/>
    <property type="molecule type" value="Genomic_DNA"/>
</dbReference>
<name>A0A645A611_9ZZZZ</name>
<reference evidence="1" key="1">
    <citation type="submission" date="2019-08" db="EMBL/GenBank/DDBJ databases">
        <authorList>
            <person name="Kucharzyk K."/>
            <person name="Murdoch R.W."/>
            <person name="Higgins S."/>
            <person name="Loffler F."/>
        </authorList>
    </citation>
    <scope>NUCLEOTIDE SEQUENCE</scope>
</reference>
<sequence>MDPFAFGVFQRFGSHFDVFFHRACERTYNGPGDGFGYLNHRVEVAGAGYRKSGFDNIYPQQFQGFGHLDFFDGV</sequence>
<evidence type="ECO:0000313" key="1">
    <source>
        <dbReference type="EMBL" id="MPM48517.1"/>
    </source>
</evidence>
<dbReference type="AlphaFoldDB" id="A0A645A611"/>
<comment type="caution">
    <text evidence="1">The sequence shown here is derived from an EMBL/GenBank/DDBJ whole genome shotgun (WGS) entry which is preliminary data.</text>
</comment>
<proteinExistence type="predicted"/>